<dbReference type="InterPro" id="IPR048266">
    <property type="entry name" value="Rax2-like_second"/>
</dbReference>
<feature type="transmembrane region" description="Helical" evidence="4">
    <location>
        <begin position="1278"/>
        <end position="1302"/>
    </location>
</feature>
<protein>
    <recommendedName>
        <fullName evidence="5">SH3 domain-containing protein</fullName>
    </recommendedName>
</protein>
<dbReference type="InterPro" id="IPR024982">
    <property type="entry name" value="Rax2-like_C"/>
</dbReference>
<feature type="region of interest" description="Disordered" evidence="3">
    <location>
        <begin position="1323"/>
        <end position="1369"/>
    </location>
</feature>
<dbReference type="PANTHER" id="PTHR31778:SF2">
    <property type="entry name" value="BUD SITE SELECTION PROTEIN RAX2"/>
    <property type="match status" value="1"/>
</dbReference>
<sequence>MLMKGCSQPSWGGVLLRLLTMAASLRLALEVGVIAAVPSIDWSALGPVSLLGSFSTLSFHTQQQQLGSDITNQAILLAHPIQQPQQQQQQQQQAEPTLIAATSPAGLIHAVCLTKSNKLIIGGRFDSLNSTPSTANIALYDSQTHLILPLSNSTAIQGSVHAISCANDDQIWIAGQFQNPISNDQIPNILRWSPKSNSFQSPNPLGLPDFNGPIYSLNHITSNSGESLVIAGQFSITISTNTNNNTSLPNLLNSNPSSSSLLSNTTTPPPQTLGSTLAPVPISNQATWAASPQSSSEGYQSPQTIFCPNGPDGPGNSWELDQNFDNGALTINLATSVPVGGIRLGNSFANGGGTAGFHLVSLPDDQVLNLTFINPVTNQLDQCSSNCTLSRDLNLPYQDYLFPPNTAVSGIQLVITSKFGNVAGLHLLQLLSQGNTAYAVDQLNGGTVCPNALGPGTRNTVKTTGNWKTVKANTNLPGTVQSVLTTSVPPGTTPDNAPTLTWTIWVPQSAHYELILKTPGCASMDDCSSRTSLSATTSLVDTPPLKTVVDTRSPNDISTTLYNGTLSDAASGGGDVTVTLRLADTVSGSSPVSMVASQLVLRSNSLRSNTIPGIKSNGVYEHVLAGKGAFGDGSLLTSPSGGGNLAESLTAIDRLGALVLPGSAVKSVISDDHVAFIGGSRLSVLNGTSSVATTNSAVPNGGLNGPVNAMLAVNGVLYAGGNFTETADGVVKGLGGLACWKYGSSSKAWESLSASGSTVGSPIRAFRLVGESLYIFGRSTDVGGRALGVFNTRNLTWATSNAGVYFGQLTAADILAGDHPMLYLAGNLNAVGSFDAPSGALLSTGSGGAPSLSGFNFQMNPLASQAEGLSFRNQSTNLLAKRTPPPSISTSTSLLSSRAIRPLFQKRQLVANTNLNVSLPYALTATTGPTILAGAFYKNRQLIIGGRFVSATSVSNVGIYDLTQSVLKPLNGRQQLDGAVLSIKIVNDVAWIGGLFVSPSGKNGLDTYNLTSGQWASETMAGVGPYPDTNVSVRAIKSTSTGDVVVGGRFQQLGSLSCQSICLWSNLNNQWYNLGNGLKGVVNAIELVGKLQDKVIAVGRFELNQTVSDVAIAKWILNTQPPLWTPLGSQDRIPGTIRTVAVGELAHEEADGLVIGGQRAIGGSFLMHWENGDWSTINGLDPISQIEHIAFVPIRNPSTSINTQHGIKSDRMLLVSGWIVIQDSPNAKLASALYDGLTWHPYLSAADYQGQPGVLGRMVAATEGFKSTLRRIHSVVQVIFISMSIALGIVLLGVLIGFLIGYKKRAEENKKAMYPIEGTLGAAGMEDEDEEEGEGVRGGAAVGRAGEGSRRSSASAIEGRQARRPTSLLATIDAATAAMTERMQMRSKHGEELKQQPSDGEASPNDEKRHHLHDLSSGPTAYRHSHSLSPASLHDPESPSNHLDEFAEVDNAGLLSDSDVRRARWSFDPQLPGEIAVAAGESVEVRDRSNQEWWLVRRADGVEGVVPADWFL</sequence>
<evidence type="ECO:0000313" key="6">
    <source>
        <dbReference type="EMBL" id="PLW43234.1"/>
    </source>
</evidence>
<dbReference type="Pfam" id="PF20842">
    <property type="entry name" value="Rax2_2"/>
    <property type="match status" value="1"/>
</dbReference>
<name>A0A2N5UZS8_9BASI</name>
<feature type="region of interest" description="Disordered" evidence="3">
    <location>
        <begin position="247"/>
        <end position="278"/>
    </location>
</feature>
<dbReference type="InterPro" id="IPR011043">
    <property type="entry name" value="Gal_Oxase/kelch_b-propeller"/>
</dbReference>
<feature type="domain" description="SH3" evidence="5">
    <location>
        <begin position="1456"/>
        <end position="1512"/>
    </location>
</feature>
<dbReference type="PROSITE" id="PS50002">
    <property type="entry name" value="SH3"/>
    <property type="match status" value="1"/>
</dbReference>
<dbReference type="SUPFAM" id="SSF50044">
    <property type="entry name" value="SH3-domain"/>
    <property type="match status" value="1"/>
</dbReference>
<keyword evidence="4" id="KW-0812">Transmembrane</keyword>
<dbReference type="Pfam" id="PF20843">
    <property type="entry name" value="Rax2_3"/>
    <property type="match status" value="1"/>
</dbReference>
<dbReference type="GO" id="GO:1902929">
    <property type="term" value="C:plasma membrane of growing cell tip"/>
    <property type="evidence" value="ECO:0007669"/>
    <property type="project" value="TreeGrafter"/>
</dbReference>
<gene>
    <name evidence="6" type="ORF">PCASD_06999</name>
</gene>
<proteinExistence type="predicted"/>
<dbReference type="Pfam" id="PF12768">
    <property type="entry name" value="Rax2"/>
    <property type="match status" value="1"/>
</dbReference>
<reference evidence="6 7" key="1">
    <citation type="submission" date="2017-11" db="EMBL/GenBank/DDBJ databases">
        <title>De novo assembly and phasing of dikaryotic genomes from two isolates of Puccinia coronata f. sp. avenae, the causal agent of oat crown rust.</title>
        <authorList>
            <person name="Miller M.E."/>
            <person name="Zhang Y."/>
            <person name="Omidvar V."/>
            <person name="Sperschneider J."/>
            <person name="Schwessinger B."/>
            <person name="Raley C."/>
            <person name="Palmer J.M."/>
            <person name="Garnica D."/>
            <person name="Upadhyaya N."/>
            <person name="Rathjen J."/>
            <person name="Taylor J.M."/>
            <person name="Park R.F."/>
            <person name="Dodds P.N."/>
            <person name="Hirsch C.D."/>
            <person name="Kianian S.F."/>
            <person name="Figueroa M."/>
        </authorList>
    </citation>
    <scope>NUCLEOTIDE SEQUENCE [LARGE SCALE GENOMIC DNA]</scope>
    <source>
        <strain evidence="6">12SD80</strain>
    </source>
</reference>
<dbReference type="Proteomes" id="UP000235392">
    <property type="component" value="Unassembled WGS sequence"/>
</dbReference>
<dbReference type="EMBL" id="PGCI01000070">
    <property type="protein sequence ID" value="PLW43234.1"/>
    <property type="molecule type" value="Genomic_DNA"/>
</dbReference>
<feature type="region of interest" description="Disordered" evidence="3">
    <location>
        <begin position="1383"/>
        <end position="1443"/>
    </location>
</feature>
<evidence type="ECO:0000259" key="5">
    <source>
        <dbReference type="PROSITE" id="PS50002"/>
    </source>
</evidence>
<evidence type="ECO:0000256" key="4">
    <source>
        <dbReference type="SAM" id="Phobius"/>
    </source>
</evidence>
<evidence type="ECO:0000313" key="7">
    <source>
        <dbReference type="Proteomes" id="UP000235392"/>
    </source>
</evidence>
<keyword evidence="4" id="KW-0472">Membrane</keyword>
<keyword evidence="4" id="KW-1133">Transmembrane helix</keyword>
<accession>A0A2N5UZS8</accession>
<evidence type="ECO:0000256" key="2">
    <source>
        <dbReference type="PROSITE-ProRule" id="PRU00192"/>
    </source>
</evidence>
<dbReference type="InterPro" id="IPR048265">
    <property type="entry name" value="Rax2-like_third"/>
</dbReference>
<dbReference type="InterPro" id="IPR001452">
    <property type="entry name" value="SH3_domain"/>
</dbReference>
<organism evidence="6 7">
    <name type="scientific">Puccinia coronata f. sp. avenae</name>
    <dbReference type="NCBI Taxonomy" id="200324"/>
    <lineage>
        <taxon>Eukaryota</taxon>
        <taxon>Fungi</taxon>
        <taxon>Dikarya</taxon>
        <taxon>Basidiomycota</taxon>
        <taxon>Pucciniomycotina</taxon>
        <taxon>Pucciniomycetes</taxon>
        <taxon>Pucciniales</taxon>
        <taxon>Pucciniaceae</taxon>
        <taxon>Puccinia</taxon>
    </lineage>
</organism>
<comment type="caution">
    <text evidence="6">The sequence shown here is derived from an EMBL/GenBank/DDBJ whole genome shotgun (WGS) entry which is preliminary data.</text>
</comment>
<dbReference type="Gene3D" id="2.30.30.40">
    <property type="entry name" value="SH3 Domains"/>
    <property type="match status" value="1"/>
</dbReference>
<dbReference type="InterPro" id="IPR036028">
    <property type="entry name" value="SH3-like_dom_sf"/>
</dbReference>
<evidence type="ECO:0000256" key="1">
    <source>
        <dbReference type="ARBA" id="ARBA00022443"/>
    </source>
</evidence>
<feature type="compositionally biased region" description="Basic and acidic residues" evidence="3">
    <location>
        <begin position="1434"/>
        <end position="1443"/>
    </location>
</feature>
<dbReference type="Pfam" id="PF00018">
    <property type="entry name" value="SH3_1"/>
    <property type="match status" value="1"/>
</dbReference>
<dbReference type="PANTHER" id="PTHR31778">
    <property type="entry name" value="BUD SITE SELECTION PROTEIN RAX2"/>
    <property type="match status" value="1"/>
</dbReference>
<keyword evidence="1 2" id="KW-0728">SH3 domain</keyword>
<feature type="compositionally biased region" description="Low complexity" evidence="3">
    <location>
        <begin position="247"/>
        <end position="266"/>
    </location>
</feature>
<dbReference type="SUPFAM" id="SSF50965">
    <property type="entry name" value="Galactose oxidase, central domain"/>
    <property type="match status" value="2"/>
</dbReference>
<evidence type="ECO:0000256" key="3">
    <source>
        <dbReference type="SAM" id="MobiDB-lite"/>
    </source>
</evidence>
<dbReference type="CDD" id="cd00174">
    <property type="entry name" value="SH3"/>
    <property type="match status" value="1"/>
</dbReference>